<evidence type="ECO:0000313" key="2">
    <source>
        <dbReference type="Proteomes" id="UP001165986"/>
    </source>
</evidence>
<accession>A0AA40SUP4</accession>
<sequence>MTTFNFSQPRHTQQLWQKISSYWSHSNRPKGQRFLGSVQISQKATEEVLDIVGYNLRNLDTLTHHKLHKRFDEPEQNWLKIITFALSEYAYYYSSVEEKFWYGFCQKVNILCNQSLENTLRQLVCEGFDLLGIVQAKGGYRYVSTLWLQSGIPQQNLTHFSQLVQEFSNEYGWWEIAHSSCEDISEELLSFCREKHSQWGTLINFLKASCPQKENEEVEPISGQLLQGIAIVAVELERQGTLPEELKNNNEREKMLGSYYLPNNFFLRDWNSLIQVLTPKQHRFGNSRKIISRRQKPLSLVLDTADSLNIQLVLPEQNLWNKGWDNLGGTFCQIPEATWEGTIPSKPGLMIPEQVVDIRNVAELWKWQLLDHRSKVLTEWKLEGVASNFPCLIFDAWTGDRINLDSANPSIRGTKEIILFAPKGVSLDFGNGIEILDSCVPSSVRGWQGQQLTLTTKESSIFFIVISYEEITTFRSISWKPSSDEQPSLRGLKLKGKKSVYLEIPTFWYPPIEREIPLNISIENITHQKTIITTSEILQPSERWQAIPLDKWITVPGKYEARFWNQSYRWSYKFEIQSNYQITVNPDNKNLKISLVNQSPVDKLPIFCDSTDKFWAKEIQIGGLLPLETISLYLYDQQETIFSQCQADSLGYLHINLASFYNLLSPNSNWYALDFQRLGEEPQRLIETEISPLVISCTWANQAVHLSGLLSGEVDSLSCWNLLLPEKPPVEIKISPVSLNEDKITILLALPPGIYHIQLIGSRKLRHNLGWWCGSNQNDLPDETLENEYLADYCYTILDNESVSDFMKSANQYDYDPYLLQTAIDSLKNLPFYLPEWLQINSLREKLQALVENLKIELKSQASTQEVTILKVANTANVAATQENWLLIRLRNPKKRNFVYKQIEVMMNKNHQSKANLSIHIPQLFIFSDILLLEYNNIKDIKIYLPQEYVKEIEYVTYNDAQKILNN</sequence>
<dbReference type="Proteomes" id="UP001165986">
    <property type="component" value="Unassembled WGS sequence"/>
</dbReference>
<organism evidence="1 2">
    <name type="scientific">Komarekiella delphini-convector SJRDD-AB1</name>
    <dbReference type="NCBI Taxonomy" id="2593771"/>
    <lineage>
        <taxon>Bacteria</taxon>
        <taxon>Bacillati</taxon>
        <taxon>Cyanobacteriota</taxon>
        <taxon>Cyanophyceae</taxon>
        <taxon>Nostocales</taxon>
        <taxon>Nostocaceae</taxon>
        <taxon>Komarekiella</taxon>
        <taxon>Komarekiella delphini-convector</taxon>
    </lineage>
</organism>
<dbReference type="AlphaFoldDB" id="A0AA40SUP4"/>
<name>A0AA40SUP4_9NOST</name>
<comment type="caution">
    <text evidence="1">The sequence shown here is derived from an EMBL/GenBank/DDBJ whole genome shotgun (WGS) entry which is preliminary data.</text>
</comment>
<protein>
    <submittedName>
        <fullName evidence="1">Chromosome partitioning protein ParA</fullName>
    </submittedName>
</protein>
<keyword evidence="2" id="KW-1185">Reference proteome</keyword>
<evidence type="ECO:0000313" key="1">
    <source>
        <dbReference type="EMBL" id="MBD6615343.1"/>
    </source>
</evidence>
<dbReference type="EMBL" id="VJXY01000004">
    <property type="protein sequence ID" value="MBD6615343.1"/>
    <property type="molecule type" value="Genomic_DNA"/>
</dbReference>
<dbReference type="RefSeq" id="WP_191756582.1">
    <property type="nucleotide sequence ID" value="NZ_VJXY01000004.1"/>
</dbReference>
<gene>
    <name evidence="1" type="ORF">FNW02_05665</name>
</gene>
<reference evidence="1" key="1">
    <citation type="submission" date="2019-07" db="EMBL/GenBank/DDBJ databases">
        <title>Toxilogical consequences of a new and cryptic species of cyanobacteria (Komarekiella delphini-convector) recovered from the epidermis of a bottlenose dolphin and 1500 ft. in the air.</title>
        <authorList>
            <person name="Brown A.O."/>
            <person name="Dvorak P."/>
            <person name="Villanueva C.D."/>
            <person name="Foss A.J."/>
            <person name="Garvey A.D."/>
            <person name="Gibson Q.A."/>
            <person name="Johansen J.R."/>
            <person name="Casamatta D.A."/>
        </authorList>
    </citation>
    <scope>NUCLEOTIDE SEQUENCE</scope>
    <source>
        <strain evidence="1">SJRDD-AB1</strain>
    </source>
</reference>
<proteinExistence type="predicted"/>